<dbReference type="Proteomes" id="UP000887565">
    <property type="component" value="Unplaced"/>
</dbReference>
<dbReference type="AlphaFoldDB" id="A0A915IP85"/>
<protein>
    <submittedName>
        <fullName evidence="2">Uncharacterized protein</fullName>
    </submittedName>
</protein>
<organism evidence="1 2">
    <name type="scientific">Romanomermis culicivorax</name>
    <name type="common">Nematode worm</name>
    <dbReference type="NCBI Taxonomy" id="13658"/>
    <lineage>
        <taxon>Eukaryota</taxon>
        <taxon>Metazoa</taxon>
        <taxon>Ecdysozoa</taxon>
        <taxon>Nematoda</taxon>
        <taxon>Enoplea</taxon>
        <taxon>Dorylaimia</taxon>
        <taxon>Mermithida</taxon>
        <taxon>Mermithoidea</taxon>
        <taxon>Mermithidae</taxon>
        <taxon>Romanomermis</taxon>
    </lineage>
</organism>
<reference evidence="2" key="1">
    <citation type="submission" date="2022-11" db="UniProtKB">
        <authorList>
            <consortium name="WormBaseParasite"/>
        </authorList>
    </citation>
    <scope>IDENTIFICATION</scope>
</reference>
<evidence type="ECO:0000313" key="2">
    <source>
        <dbReference type="WBParaSite" id="nRc.2.0.1.t15258-RA"/>
    </source>
</evidence>
<keyword evidence="1" id="KW-1185">Reference proteome</keyword>
<accession>A0A915IP85</accession>
<proteinExistence type="predicted"/>
<evidence type="ECO:0000313" key="1">
    <source>
        <dbReference type="Proteomes" id="UP000887565"/>
    </source>
</evidence>
<sequence>MIAKDDGEMPTKQILRAVKSVDHDGHTEKLLFVMCRIELQALKPHNFAIAIFDNIRRIWKTTVSIDLLEKIATENNETGNILSMFENSLRIPNTNIAAPFIFEIIDGKLLWKKKLKDAKYLYGSFDLTLVEDFAEQNEIIREYLLFSALNAQQLDERLESTEKRIHDVTEERDKTMKHFKKGNIKTKRMGNWQDNK</sequence>
<dbReference type="WBParaSite" id="nRc.2.0.1.t15258-RA">
    <property type="protein sequence ID" value="nRc.2.0.1.t15258-RA"/>
    <property type="gene ID" value="nRc.2.0.1.g15258"/>
</dbReference>
<name>A0A915IP85_ROMCU</name>